<reference evidence="2 3" key="1">
    <citation type="submission" date="2015-03" db="EMBL/GenBank/DDBJ databases">
        <title>Draft genome sequence of Elstera litoralis.</title>
        <authorList>
            <person name="Rahalkar M.C."/>
            <person name="Dhakephalkar P.K."/>
            <person name="Pore S.D."/>
            <person name="Arora P."/>
            <person name="Kapse N.G."/>
            <person name="Pandit P.S."/>
        </authorList>
    </citation>
    <scope>NUCLEOTIDE SEQUENCE [LARGE SCALE GENOMIC DNA]</scope>
    <source>
        <strain evidence="2 3">Dia-1</strain>
    </source>
</reference>
<sequence length="82" mass="9452">MEENYGRAAARTALQRLLAVCGHLQKLPQLGRAHNDIEPGLRFFPCDQTVLLYRIEPDRIEIVRVLDGRQDWLRLLTTPTPD</sequence>
<dbReference type="Proteomes" id="UP000033774">
    <property type="component" value="Unassembled WGS sequence"/>
</dbReference>
<evidence type="ECO:0000256" key="1">
    <source>
        <dbReference type="ARBA" id="ARBA00022649"/>
    </source>
</evidence>
<name>A0A0F3IWK6_9PROT</name>
<dbReference type="InterPro" id="IPR007712">
    <property type="entry name" value="RelE/ParE_toxin"/>
</dbReference>
<evidence type="ECO:0000313" key="2">
    <source>
        <dbReference type="EMBL" id="KJV11051.1"/>
    </source>
</evidence>
<dbReference type="Pfam" id="PF05016">
    <property type="entry name" value="ParE_toxin"/>
    <property type="match status" value="1"/>
</dbReference>
<dbReference type="Gene3D" id="3.30.2310.20">
    <property type="entry name" value="RelE-like"/>
    <property type="match status" value="1"/>
</dbReference>
<proteinExistence type="predicted"/>
<keyword evidence="1" id="KW-1277">Toxin-antitoxin system</keyword>
<gene>
    <name evidence="2" type="ORF">VZ95_00955</name>
</gene>
<dbReference type="InterPro" id="IPR035093">
    <property type="entry name" value="RelE/ParE_toxin_dom_sf"/>
</dbReference>
<accession>A0A0F3IWK6</accession>
<organism evidence="2 3">
    <name type="scientific">Elstera litoralis</name>
    <dbReference type="NCBI Taxonomy" id="552518"/>
    <lineage>
        <taxon>Bacteria</taxon>
        <taxon>Pseudomonadati</taxon>
        <taxon>Pseudomonadota</taxon>
        <taxon>Alphaproteobacteria</taxon>
        <taxon>Rhodospirillales</taxon>
        <taxon>Rhodospirillaceae</taxon>
        <taxon>Elstera</taxon>
    </lineage>
</organism>
<evidence type="ECO:0000313" key="3">
    <source>
        <dbReference type="Proteomes" id="UP000033774"/>
    </source>
</evidence>
<dbReference type="AlphaFoldDB" id="A0A0F3IWK6"/>
<protein>
    <recommendedName>
        <fullName evidence="4">Plasmid stabilization protein</fullName>
    </recommendedName>
</protein>
<comment type="caution">
    <text evidence="2">The sequence shown here is derived from an EMBL/GenBank/DDBJ whole genome shotgun (WGS) entry which is preliminary data.</text>
</comment>
<keyword evidence="3" id="KW-1185">Reference proteome</keyword>
<dbReference type="EMBL" id="LAJY01000014">
    <property type="protein sequence ID" value="KJV11051.1"/>
    <property type="molecule type" value="Genomic_DNA"/>
</dbReference>
<evidence type="ECO:0008006" key="4">
    <source>
        <dbReference type="Google" id="ProtNLM"/>
    </source>
</evidence>